<evidence type="ECO:0000313" key="3">
    <source>
        <dbReference type="Proteomes" id="UP000321129"/>
    </source>
</evidence>
<sequence>MTMDDGGDRLDERAWPERAWIMAGLLGAMGLAFGLLVDRGERGYADPLPIWRQLTAAFLFVTGIATVLVTQPRRWRWAAIFAVATGLVVARVGWSTVQYNTVRPSLFEWSFLSALFAALLAAPLFQTVRDEGRWRFPYRTLHLHAWTDAVIGAAGLAFVGLSFLVTALLGALLHLIGIDFIQDALREGWFGWLLAGTAFGAASGILRESDRLLATLLKVVLVVLSILAPVFAAGITLFLVALPFTGLQPLWETDSATPILLICAAGGVVFVNAVIGNGRDERTGSRILHGAAMVLAVTILPLAMIAAVSMGQRIGQYGWTPERLWAAVTVLVGIAYGAAYLASVAIARRKFDDRLRPLNTRLAIATCGLAILLATPFVDFGGIATRSQVARLDAGKVTPEEFDFWALKEDFGPTGRRALQALRTSKDARVAAAAKASDQADNRYQAGNAARARSRIDPVRRNLTMADGSLPSDALVKATAQEYGLCTKFPCIAVALGGTRYAVVGNRFERGSIERMIVDSAQPEIERGIAREVEDEKTTLAPGTRVEVRGVERRQVFVDGKPVGEPFE</sequence>
<feature type="transmembrane region" description="Helical" evidence="1">
    <location>
        <begin position="324"/>
        <end position="346"/>
    </location>
</feature>
<feature type="transmembrane region" description="Helical" evidence="1">
    <location>
        <begin position="256"/>
        <end position="275"/>
    </location>
</feature>
<dbReference type="OrthoDB" id="7402611at2"/>
<dbReference type="InterPro" id="IPR025291">
    <property type="entry name" value="DUF4153"/>
</dbReference>
<dbReference type="RefSeq" id="WP_147122951.1">
    <property type="nucleotide sequence ID" value="NZ_VOPY01000002.1"/>
</dbReference>
<dbReference type="Pfam" id="PF13687">
    <property type="entry name" value="DUF4153"/>
    <property type="match status" value="1"/>
</dbReference>
<evidence type="ECO:0000313" key="2">
    <source>
        <dbReference type="EMBL" id="TXC68997.1"/>
    </source>
</evidence>
<keyword evidence="3" id="KW-1185">Reference proteome</keyword>
<gene>
    <name evidence="2" type="ORF">FSZ31_08615</name>
</gene>
<protein>
    <submittedName>
        <fullName evidence="2">DUF4153 domain-containing protein</fullName>
    </submittedName>
</protein>
<keyword evidence="1" id="KW-0472">Membrane</keyword>
<feature type="transmembrane region" description="Helical" evidence="1">
    <location>
        <begin position="77"/>
        <end position="97"/>
    </location>
</feature>
<accession>A0A5C6U7P0</accession>
<feature type="transmembrane region" description="Helical" evidence="1">
    <location>
        <begin position="287"/>
        <end position="312"/>
    </location>
</feature>
<organism evidence="2 3">
    <name type="scientific">Flavisphingopyxis soli</name>
    <dbReference type="NCBI Taxonomy" id="2601267"/>
    <lineage>
        <taxon>Bacteria</taxon>
        <taxon>Pseudomonadati</taxon>
        <taxon>Pseudomonadota</taxon>
        <taxon>Alphaproteobacteria</taxon>
        <taxon>Sphingomonadales</taxon>
        <taxon>Sphingopyxidaceae</taxon>
        <taxon>Flavisphingopyxis</taxon>
    </lineage>
</organism>
<comment type="caution">
    <text evidence="2">The sequence shown here is derived from an EMBL/GenBank/DDBJ whole genome shotgun (WGS) entry which is preliminary data.</text>
</comment>
<feature type="transmembrane region" description="Helical" evidence="1">
    <location>
        <begin position="109"/>
        <end position="128"/>
    </location>
</feature>
<feature type="transmembrane region" description="Helical" evidence="1">
    <location>
        <begin position="49"/>
        <end position="70"/>
    </location>
</feature>
<feature type="transmembrane region" description="Helical" evidence="1">
    <location>
        <begin position="19"/>
        <end position="37"/>
    </location>
</feature>
<feature type="transmembrane region" description="Helical" evidence="1">
    <location>
        <begin position="358"/>
        <end position="378"/>
    </location>
</feature>
<dbReference type="EMBL" id="VOPY01000002">
    <property type="protein sequence ID" value="TXC68997.1"/>
    <property type="molecule type" value="Genomic_DNA"/>
</dbReference>
<evidence type="ECO:0000256" key="1">
    <source>
        <dbReference type="SAM" id="Phobius"/>
    </source>
</evidence>
<feature type="transmembrane region" description="Helical" evidence="1">
    <location>
        <begin position="149"/>
        <end position="177"/>
    </location>
</feature>
<reference evidence="2 3" key="1">
    <citation type="submission" date="2019-08" db="EMBL/GenBank/DDBJ databases">
        <title>Sphingorhabdus soil sp. nov., isolated from arctic soil.</title>
        <authorList>
            <person name="Liu Y."/>
        </authorList>
    </citation>
    <scope>NUCLEOTIDE SEQUENCE [LARGE SCALE GENOMIC DNA]</scope>
    <source>
        <strain evidence="2 3">D-2Q-5-6</strain>
    </source>
</reference>
<name>A0A5C6U7P0_9SPHN</name>
<dbReference type="AlphaFoldDB" id="A0A5C6U7P0"/>
<keyword evidence="1" id="KW-1133">Transmembrane helix</keyword>
<feature type="transmembrane region" description="Helical" evidence="1">
    <location>
        <begin position="189"/>
        <end position="207"/>
    </location>
</feature>
<keyword evidence="1" id="KW-0812">Transmembrane</keyword>
<dbReference type="Proteomes" id="UP000321129">
    <property type="component" value="Unassembled WGS sequence"/>
</dbReference>
<proteinExistence type="predicted"/>
<feature type="transmembrane region" description="Helical" evidence="1">
    <location>
        <begin position="219"/>
        <end position="244"/>
    </location>
</feature>